<dbReference type="EMBL" id="JAZGQL010000012">
    <property type="protein sequence ID" value="MEE6308795.1"/>
    <property type="molecule type" value="Genomic_DNA"/>
</dbReference>
<organism evidence="1 3">
    <name type="scientific">Plantactinospora veratri</name>
    <dbReference type="NCBI Taxonomy" id="1436122"/>
    <lineage>
        <taxon>Bacteria</taxon>
        <taxon>Bacillati</taxon>
        <taxon>Actinomycetota</taxon>
        <taxon>Actinomycetes</taxon>
        <taxon>Micromonosporales</taxon>
        <taxon>Micromonosporaceae</taxon>
        <taxon>Plantactinospora</taxon>
    </lineage>
</organism>
<evidence type="ECO:0000313" key="2">
    <source>
        <dbReference type="EMBL" id="MEE6310589.1"/>
    </source>
</evidence>
<proteinExistence type="predicted"/>
<dbReference type="RefSeq" id="WP_331209075.1">
    <property type="nucleotide sequence ID" value="NZ_JAZGQL010000012.1"/>
</dbReference>
<evidence type="ECO:0000313" key="1">
    <source>
        <dbReference type="EMBL" id="MEE6308795.1"/>
    </source>
</evidence>
<accession>A0ABU7SFT5</accession>
<protein>
    <recommendedName>
        <fullName evidence="4">Secreted protein</fullName>
    </recommendedName>
</protein>
<gene>
    <name evidence="1" type="ORF">V1634_18345</name>
    <name evidence="2" type="ORF">V1634_27485</name>
</gene>
<sequence length="166" mass="16876">MPSGRPLLTATLMVMALSGCSGSGEQTCHLIGVPEGIGLTVDAAIAGRVETGELTLCWSGSCQTRPVTLRPSSRIADEACTGNESDSVCAARAEPTGEESGFVDIPDMPSGPVEVTVDLKDPAGSRIVNQTLTVDTKMVDSPGECGGVRPQGRIAVGADGKAYAVG</sequence>
<keyword evidence="3" id="KW-1185">Reference proteome</keyword>
<evidence type="ECO:0008006" key="4">
    <source>
        <dbReference type="Google" id="ProtNLM"/>
    </source>
</evidence>
<comment type="caution">
    <text evidence="1">The sequence shown here is derived from an EMBL/GenBank/DDBJ whole genome shotgun (WGS) entry which is preliminary data.</text>
</comment>
<dbReference type="PROSITE" id="PS51257">
    <property type="entry name" value="PROKAR_LIPOPROTEIN"/>
    <property type="match status" value="1"/>
</dbReference>
<dbReference type="EMBL" id="JAZGQL010000027">
    <property type="protein sequence ID" value="MEE6310589.1"/>
    <property type="molecule type" value="Genomic_DNA"/>
</dbReference>
<dbReference type="Proteomes" id="UP001339911">
    <property type="component" value="Unassembled WGS sequence"/>
</dbReference>
<name>A0ABU7SFT5_9ACTN</name>
<evidence type="ECO:0000313" key="3">
    <source>
        <dbReference type="Proteomes" id="UP001339911"/>
    </source>
</evidence>
<reference evidence="1 3" key="1">
    <citation type="submission" date="2024-01" db="EMBL/GenBank/DDBJ databases">
        <title>Genome insights into Plantactinospora veratri sp. nov.</title>
        <authorList>
            <person name="Wang L."/>
        </authorList>
    </citation>
    <scope>NUCLEOTIDE SEQUENCE [LARGE SCALE GENOMIC DNA]</scope>
    <source>
        <strain evidence="1 3">NEAU-FHS4</strain>
    </source>
</reference>